<dbReference type="GO" id="GO:0008270">
    <property type="term" value="F:zinc ion binding"/>
    <property type="evidence" value="ECO:0007669"/>
    <property type="project" value="UniProtKB-KW"/>
</dbReference>
<proteinExistence type="predicted"/>
<sequence length="204" mass="22696">MEEGVVNERANDDLRGRFHGLTAALRESTKSPLEASLIFCQEFCQALVDYAGRWKTDEDPLPLLEVYTVAILSFANAASCLSSECENVPLLLEKLTLSCAELVLLLPQHIPGALWEEFRSSMKLAHSLLQESGSAQLRPLFALAQQDGIWSNTTLSSILSNTIPQTEQGSGSHTQFIARCFHVFHMHYLTFPLSSFLFFSSRVS</sequence>
<dbReference type="Ensembl" id="ENSHCOT00000018462.1">
    <property type="protein sequence ID" value="ENSHCOP00000011661.1"/>
    <property type="gene ID" value="ENSHCOG00000014534.1"/>
</dbReference>
<protein>
    <submittedName>
        <fullName evidence="1">Zinc finger protein 292a</fullName>
    </submittedName>
</protein>
<dbReference type="GO" id="GO:0000981">
    <property type="term" value="F:DNA-binding transcription factor activity, RNA polymerase II-specific"/>
    <property type="evidence" value="ECO:0007669"/>
    <property type="project" value="TreeGrafter"/>
</dbReference>
<dbReference type="PANTHER" id="PTHR15507:SF14">
    <property type="entry name" value="ZINC FINGER PROTEIN 292"/>
    <property type="match status" value="1"/>
</dbReference>
<dbReference type="GeneTree" id="ENSGT00950000183034"/>
<evidence type="ECO:0000313" key="1">
    <source>
        <dbReference type="Ensembl" id="ENSHCOP00000011661.1"/>
    </source>
</evidence>
<dbReference type="GO" id="GO:0005634">
    <property type="term" value="C:nucleus"/>
    <property type="evidence" value="ECO:0007669"/>
    <property type="project" value="UniProtKB-SubCell"/>
</dbReference>
<dbReference type="AlphaFoldDB" id="A0A3Q2YEI9"/>
<evidence type="ECO:0000313" key="2">
    <source>
        <dbReference type="Proteomes" id="UP000264820"/>
    </source>
</evidence>
<keyword evidence="2" id="KW-1185">Reference proteome</keyword>
<dbReference type="Proteomes" id="UP000264820">
    <property type="component" value="Unplaced"/>
</dbReference>
<dbReference type="InterPro" id="IPR052251">
    <property type="entry name" value="GH-ZnFinger_Regulators"/>
</dbReference>
<reference evidence="1" key="2">
    <citation type="submission" date="2025-09" db="UniProtKB">
        <authorList>
            <consortium name="Ensembl"/>
        </authorList>
    </citation>
    <scope>IDENTIFICATION</scope>
</reference>
<dbReference type="GO" id="GO:0003677">
    <property type="term" value="F:DNA binding"/>
    <property type="evidence" value="ECO:0007669"/>
    <property type="project" value="UniProtKB-KW"/>
</dbReference>
<reference evidence="1" key="1">
    <citation type="submission" date="2025-08" db="UniProtKB">
        <authorList>
            <consortium name="Ensembl"/>
        </authorList>
    </citation>
    <scope>IDENTIFICATION</scope>
</reference>
<accession>A0A3Q2YEI9</accession>
<dbReference type="PANTHER" id="PTHR15507">
    <property type="entry name" value="ZINC FINGER PROTEIN RLF"/>
    <property type="match status" value="1"/>
</dbReference>
<organism evidence="1 2">
    <name type="scientific">Hippocampus comes</name>
    <name type="common">Tiger tail seahorse</name>
    <dbReference type="NCBI Taxonomy" id="109280"/>
    <lineage>
        <taxon>Eukaryota</taxon>
        <taxon>Metazoa</taxon>
        <taxon>Chordata</taxon>
        <taxon>Craniata</taxon>
        <taxon>Vertebrata</taxon>
        <taxon>Euteleostomi</taxon>
        <taxon>Actinopterygii</taxon>
        <taxon>Neopterygii</taxon>
        <taxon>Teleostei</taxon>
        <taxon>Neoteleostei</taxon>
        <taxon>Acanthomorphata</taxon>
        <taxon>Syngnathiaria</taxon>
        <taxon>Syngnathiformes</taxon>
        <taxon>Syngnathoidei</taxon>
        <taxon>Syngnathidae</taxon>
        <taxon>Hippocampus</taxon>
    </lineage>
</organism>
<name>A0A3Q2YEI9_HIPCM</name>